<dbReference type="EMBL" id="KT246758">
    <property type="protein sequence ID" value="ALL40849.1"/>
    <property type="molecule type" value="mRNA"/>
</dbReference>
<evidence type="ECO:0000313" key="2">
    <source>
        <dbReference type="EMBL" id="ALL40849.1"/>
    </source>
</evidence>
<feature type="transmembrane region" description="Helical" evidence="1">
    <location>
        <begin position="21"/>
        <end position="41"/>
    </location>
</feature>
<reference evidence="2" key="1">
    <citation type="submission" date="2015-07" db="EMBL/GenBank/DDBJ databases">
        <title>Elucidating the P. pachyrhizi secretome and potential effectors.</title>
        <authorList>
            <person name="de Carvalho M.C.C.G."/>
            <person name="Nascimento L.C."/>
            <person name="Darben L.M."/>
            <person name="Polizel-Podanosqui A.M."/>
            <person name="Lopes-Caitar V.S."/>
            <person name="Rocha C.S."/>
            <person name="Qi M."/>
            <person name="Carazolle M."/>
            <person name="Kuwahara M.K."/>
            <person name="Pereira G.A.G."/>
            <person name="Abdelnoor R.V."/>
            <person name="Whitham S.A."/>
            <person name="Marcelino-Guimaraes F.C."/>
        </authorList>
    </citation>
    <scope>NUCLEOTIDE SEQUENCE</scope>
</reference>
<keyword evidence="1" id="KW-1133">Transmembrane helix</keyword>
<evidence type="ECO:0000256" key="1">
    <source>
        <dbReference type="SAM" id="Phobius"/>
    </source>
</evidence>
<sequence length="87" mass="9890">MIFSSSQIDSMNSTWILRDDSSWLIQALAFFVEFVASRIPTVPSSLSNHWIKSFNAMAAASCLFFNASVLWISKNVWGRFKPASLRR</sequence>
<proteinExistence type="evidence at transcript level"/>
<organism evidence="2">
    <name type="scientific">Phakopsora pachyrhizi</name>
    <name type="common">Asian soybean rust disease fungus</name>
    <dbReference type="NCBI Taxonomy" id="170000"/>
    <lineage>
        <taxon>Eukaryota</taxon>
        <taxon>Fungi</taxon>
        <taxon>Dikarya</taxon>
        <taxon>Basidiomycota</taxon>
        <taxon>Pucciniomycotina</taxon>
        <taxon>Pucciniomycetes</taxon>
        <taxon>Pucciniales</taxon>
        <taxon>Phakopsoraceae</taxon>
        <taxon>Phakopsora</taxon>
    </lineage>
</organism>
<feature type="transmembrane region" description="Helical" evidence="1">
    <location>
        <begin position="53"/>
        <end position="72"/>
    </location>
</feature>
<name>A0A0S1MJ11_PHAPC</name>
<protein>
    <submittedName>
        <fullName evidence="2">Uncharacterized protein</fullName>
    </submittedName>
</protein>
<keyword evidence="1" id="KW-0812">Transmembrane</keyword>
<accession>A0A0S1MJ11</accession>
<keyword evidence="1" id="KW-0472">Membrane</keyword>
<dbReference type="AlphaFoldDB" id="A0A0S1MJ11"/>